<dbReference type="Pfam" id="PF09690">
    <property type="entry name" value="PYST-C1"/>
    <property type="match status" value="1"/>
</dbReference>
<gene>
    <name evidence="3" type="ORF">YYG_05160</name>
</gene>
<reference evidence="3 4" key="1">
    <citation type="submission" date="2013-02" db="EMBL/GenBank/DDBJ databases">
        <title>The Genome Sequence of Plasmodium vinckei petteri CR.</title>
        <authorList>
            <consortium name="The Broad Institute Genome Sequencing Platform"/>
            <consortium name="The Broad Institute Genome Sequencing Center for Infectious Disease"/>
            <person name="Neafsey D."/>
            <person name="Cheeseman I."/>
            <person name="Volkman S."/>
            <person name="Adams J."/>
            <person name="Walker B."/>
            <person name="Young S.K."/>
            <person name="Zeng Q."/>
            <person name="Gargeya S."/>
            <person name="Fitzgerald M."/>
            <person name="Haas B."/>
            <person name="Abouelleil A."/>
            <person name="Alvarado L."/>
            <person name="Arachchi H.M."/>
            <person name="Berlin A.M."/>
            <person name="Chapman S.B."/>
            <person name="Dewar J."/>
            <person name="Goldberg J."/>
            <person name="Griggs A."/>
            <person name="Gujja S."/>
            <person name="Hansen M."/>
            <person name="Howarth C."/>
            <person name="Imamovic A."/>
            <person name="Larimer J."/>
            <person name="McCowan C."/>
            <person name="Murphy C."/>
            <person name="Neiman D."/>
            <person name="Pearson M."/>
            <person name="Priest M."/>
            <person name="Roberts A."/>
            <person name="Saif S."/>
            <person name="Shea T."/>
            <person name="Sisk P."/>
            <person name="Sykes S."/>
            <person name="Wortman J."/>
            <person name="Nusbaum C."/>
            <person name="Birren B."/>
        </authorList>
    </citation>
    <scope>NUCLEOTIDE SEQUENCE [LARGE SCALE GENOMIC DNA]</scope>
    <source>
        <strain evidence="3 4">CR</strain>
    </source>
</reference>
<evidence type="ECO:0000313" key="3">
    <source>
        <dbReference type="EMBL" id="EUD69626.1"/>
    </source>
</evidence>
<feature type="domain" description="PYST-C1-like N-terminal" evidence="2">
    <location>
        <begin position="10"/>
        <end position="56"/>
    </location>
</feature>
<dbReference type="InterPro" id="IPR006488">
    <property type="entry name" value="PYST-C1_N"/>
</dbReference>
<feature type="region of interest" description="Disordered" evidence="1">
    <location>
        <begin position="15"/>
        <end position="53"/>
    </location>
</feature>
<feature type="compositionally biased region" description="Polar residues" evidence="1">
    <location>
        <begin position="31"/>
        <end position="44"/>
    </location>
</feature>
<proteinExistence type="predicted"/>
<accession>W7AW45</accession>
<sequence>MFMFLHDRFKEYDIRNENARDTREINRSNEHNGTNFNHKIQLKNNDPKDVDDKYDEEDDALQRFYENYEHDEEEEEKEEDEDEKYKYYLSDDENDENDNDQKNTRCCFGFLPF</sequence>
<evidence type="ECO:0000313" key="4">
    <source>
        <dbReference type="Proteomes" id="UP000030659"/>
    </source>
</evidence>
<name>W7AW45_PLAVN</name>
<evidence type="ECO:0000256" key="1">
    <source>
        <dbReference type="SAM" id="MobiDB-lite"/>
    </source>
</evidence>
<dbReference type="Proteomes" id="UP000030659">
    <property type="component" value="Unassembled WGS sequence"/>
</dbReference>
<evidence type="ECO:0000259" key="2">
    <source>
        <dbReference type="Pfam" id="PF09690"/>
    </source>
</evidence>
<protein>
    <recommendedName>
        <fullName evidence="2">PYST-C1-like N-terminal domain-containing protein</fullName>
    </recommendedName>
</protein>
<organism evidence="3 4">
    <name type="scientific">Plasmodium vinckei petteri</name>
    <dbReference type="NCBI Taxonomy" id="138298"/>
    <lineage>
        <taxon>Eukaryota</taxon>
        <taxon>Sar</taxon>
        <taxon>Alveolata</taxon>
        <taxon>Apicomplexa</taxon>
        <taxon>Aconoidasida</taxon>
        <taxon>Haemosporida</taxon>
        <taxon>Plasmodiidae</taxon>
        <taxon>Plasmodium</taxon>
        <taxon>Plasmodium (Vinckeia)</taxon>
    </lineage>
</organism>
<dbReference type="AlphaFoldDB" id="W7AW45"/>
<dbReference type="EMBL" id="KI965419">
    <property type="protein sequence ID" value="EUD69626.1"/>
    <property type="molecule type" value="Genomic_DNA"/>
</dbReference>
<feature type="region of interest" description="Disordered" evidence="1">
    <location>
        <begin position="66"/>
        <end position="103"/>
    </location>
</feature>
<feature type="compositionally biased region" description="Basic and acidic residues" evidence="1">
    <location>
        <begin position="15"/>
        <end position="30"/>
    </location>
</feature>
<feature type="compositionally biased region" description="Acidic residues" evidence="1">
    <location>
        <begin position="69"/>
        <end position="82"/>
    </location>
</feature>